<dbReference type="PANTHER" id="PTHR35043">
    <property type="entry name" value="TRANSCRIPTION FACTOR DOMAIN-CONTAINING PROTEIN"/>
    <property type="match status" value="1"/>
</dbReference>
<keyword evidence="1" id="KW-1133">Transmembrane helix</keyword>
<evidence type="ECO:0000256" key="1">
    <source>
        <dbReference type="SAM" id="Phobius"/>
    </source>
</evidence>
<keyword evidence="3" id="KW-1185">Reference proteome</keyword>
<gene>
    <name evidence="2" type="ORF">N7G274_008300</name>
</gene>
<dbReference type="Proteomes" id="UP001590950">
    <property type="component" value="Unassembled WGS sequence"/>
</dbReference>
<name>A0ABR3ZZA6_9LECA</name>
<dbReference type="EMBL" id="JBEFKJ010000028">
    <property type="protein sequence ID" value="KAL2038960.1"/>
    <property type="molecule type" value="Genomic_DNA"/>
</dbReference>
<sequence>MGAFCLKSPEGKYRQLEARHVALLYDLIGKEKGGLELHQPLLHFEEWVAELEATSDDRIDDEAKSDVATKVLTGCQTLWLTTQILFRLIQHKVLTLLEVTSMGYVACAIIAYAAWWCKPQDNSVPVMIRCSDAAVDELSSSPCLPFITKWREYAYVSLGWAHQDWGDGAWAAVCGEDYRPNCEAAGTSDRAAYLLGILILSSSIFGAIHVASWGVTLPSATELWDMAMQYAGLLDSSRSQLSVCNSLRTVVLY</sequence>
<evidence type="ECO:0000313" key="3">
    <source>
        <dbReference type="Proteomes" id="UP001590950"/>
    </source>
</evidence>
<dbReference type="PANTHER" id="PTHR35043:SF7">
    <property type="entry name" value="TRANSCRIPTION FACTOR DOMAIN-CONTAINING PROTEIN"/>
    <property type="match status" value="1"/>
</dbReference>
<keyword evidence="1" id="KW-0812">Transmembrane</keyword>
<feature type="transmembrane region" description="Helical" evidence="1">
    <location>
        <begin position="193"/>
        <end position="216"/>
    </location>
</feature>
<organism evidence="2 3">
    <name type="scientific">Stereocaulon virgatum</name>
    <dbReference type="NCBI Taxonomy" id="373712"/>
    <lineage>
        <taxon>Eukaryota</taxon>
        <taxon>Fungi</taxon>
        <taxon>Dikarya</taxon>
        <taxon>Ascomycota</taxon>
        <taxon>Pezizomycotina</taxon>
        <taxon>Lecanoromycetes</taxon>
        <taxon>OSLEUM clade</taxon>
        <taxon>Lecanoromycetidae</taxon>
        <taxon>Lecanorales</taxon>
        <taxon>Lecanorineae</taxon>
        <taxon>Stereocaulaceae</taxon>
        <taxon>Stereocaulon</taxon>
    </lineage>
</organism>
<accession>A0ABR3ZZA6</accession>
<reference evidence="2 3" key="1">
    <citation type="submission" date="2024-09" db="EMBL/GenBank/DDBJ databases">
        <title>Rethinking Asexuality: The Enigmatic Case of Functional Sexual Genes in Lepraria (Stereocaulaceae).</title>
        <authorList>
            <person name="Doellman M."/>
            <person name="Sun Y."/>
            <person name="Barcenas-Pena A."/>
            <person name="Lumbsch H.T."/>
            <person name="Grewe F."/>
        </authorList>
    </citation>
    <scope>NUCLEOTIDE SEQUENCE [LARGE SCALE GENOMIC DNA]</scope>
    <source>
        <strain evidence="2 3">Mercado 3170</strain>
    </source>
</reference>
<comment type="caution">
    <text evidence="2">The sequence shown here is derived from an EMBL/GenBank/DDBJ whole genome shotgun (WGS) entry which is preliminary data.</text>
</comment>
<proteinExistence type="predicted"/>
<protein>
    <submittedName>
        <fullName evidence="2">Uncharacterized protein</fullName>
    </submittedName>
</protein>
<feature type="transmembrane region" description="Helical" evidence="1">
    <location>
        <begin position="93"/>
        <end position="115"/>
    </location>
</feature>
<evidence type="ECO:0000313" key="2">
    <source>
        <dbReference type="EMBL" id="KAL2038960.1"/>
    </source>
</evidence>
<keyword evidence="1" id="KW-0472">Membrane</keyword>